<keyword evidence="2" id="KW-1185">Reference proteome</keyword>
<organism evidence="2 3">
    <name type="scientific">Pantherophis guttatus</name>
    <name type="common">Corn snake</name>
    <name type="synonym">Elaphe guttata</name>
    <dbReference type="NCBI Taxonomy" id="94885"/>
    <lineage>
        <taxon>Eukaryota</taxon>
        <taxon>Metazoa</taxon>
        <taxon>Chordata</taxon>
        <taxon>Craniata</taxon>
        <taxon>Vertebrata</taxon>
        <taxon>Euteleostomi</taxon>
        <taxon>Lepidosauria</taxon>
        <taxon>Squamata</taxon>
        <taxon>Bifurcata</taxon>
        <taxon>Unidentata</taxon>
        <taxon>Episquamata</taxon>
        <taxon>Toxicofera</taxon>
        <taxon>Serpentes</taxon>
        <taxon>Colubroidea</taxon>
        <taxon>Colubridae</taxon>
        <taxon>Colubrinae</taxon>
        <taxon>Pantherophis</taxon>
    </lineage>
</organism>
<feature type="compositionally biased region" description="Basic and acidic residues" evidence="1">
    <location>
        <begin position="79"/>
        <end position="96"/>
    </location>
</feature>
<gene>
    <name evidence="3" type="primary">LOC132709690</name>
</gene>
<feature type="region of interest" description="Disordered" evidence="1">
    <location>
        <begin position="1"/>
        <end position="31"/>
    </location>
</feature>
<sequence length="825" mass="90040">MESEQIQQRDPFPRTTHRIHEASDPASSRKYHDVTETFIMSQVPGSQEVEEKEDPSLSHDLALLLVMKEHMWDVSSNPVEKDTSSQELERRPRDLENWEEFSDGKQNLNRGQRSSKGSRESSLNSSDGEFASYSSTSSQSFLLDTTSPALSYPRRASAGQMESQICDASFGQPTSLCDTHSQTRREDSAMTDTLPCQKNPVNESPLVIHNISDCRKSADFSNSRPAEEPSWKLETQREENRSPCEGMDVAMRMNEISSEREEASKRLSHPSSEEEELNLDRVQRKAGKVLSLVSSKEVEDHSDMYDEIGDLEVQEEEESNVGVSNSSLLKKNVQTNDHISNMNCEESESGQKRLSITRKSEFAESEALELAGSEEEGGKDLNEKAAKSNAKANLEEVLWSHNDQKQEEWTVQATIDSVPIRSGQGPLDSLGSSLALSGFNDNSSEDLAFSLKEVSSADHSPTSSCALSEPTTTPFPRMTPAGFLPDCGSPRTQAAIYHSSGQVEHSGIDEEANEMFCCDQHGAQLTVGVGKEDIGNEDIGKEENVRHVDGEQVTQLFTDVALGIDSQDLHGSQAMGSSSDTEENPVPSLRTIIAALLQEDPIKGAMDETATCAGDGSVLHFSSQLDTAIVDETSAPDSDGEDHLPAFGEDFLEDAQSSTSKALPNSSLEEGLSNIAKEMIKLSLSSWGSVQDTNENDVKSHRQLKPTIKNAVLSGKEAATDIHCTEQDILTSESPCFSVLGKERTECDCNADSLPTCRTLFAMNTDAAQLTQPLAPALEGDSEQTLALDSASLLSSKQPLQFVISPPTANFNTQPTPRALILTDS</sequence>
<dbReference type="GeneID" id="132709690"/>
<feature type="region of interest" description="Disordered" evidence="1">
    <location>
        <begin position="257"/>
        <end position="278"/>
    </location>
</feature>
<feature type="region of interest" description="Disordered" evidence="1">
    <location>
        <begin position="217"/>
        <end position="242"/>
    </location>
</feature>
<evidence type="ECO:0000256" key="1">
    <source>
        <dbReference type="SAM" id="MobiDB-lite"/>
    </source>
</evidence>
<name>A0ABM3YVG2_PANGU</name>
<feature type="compositionally biased region" description="Acidic residues" evidence="1">
    <location>
        <begin position="366"/>
        <end position="375"/>
    </location>
</feature>
<protein>
    <submittedName>
        <fullName evidence="3">Uncharacterized protein LOC132709690</fullName>
    </submittedName>
</protein>
<feature type="compositionally biased region" description="Basic and acidic residues" evidence="1">
    <location>
        <begin position="376"/>
        <end position="386"/>
    </location>
</feature>
<dbReference type="Proteomes" id="UP001652622">
    <property type="component" value="Unplaced"/>
</dbReference>
<feature type="region of interest" description="Disordered" evidence="1">
    <location>
        <begin position="170"/>
        <end position="202"/>
    </location>
</feature>
<feature type="compositionally biased region" description="Polar residues" evidence="1">
    <location>
        <begin position="190"/>
        <end position="202"/>
    </location>
</feature>
<dbReference type="RefSeq" id="XP_060540115.1">
    <property type="nucleotide sequence ID" value="XM_060684132.1"/>
</dbReference>
<feature type="compositionally biased region" description="Polar residues" evidence="1">
    <location>
        <begin position="104"/>
        <end position="127"/>
    </location>
</feature>
<feature type="region of interest" description="Disordered" evidence="1">
    <location>
        <begin position="73"/>
        <end position="138"/>
    </location>
</feature>
<proteinExistence type="predicted"/>
<accession>A0ABM3YVG2</accession>
<reference evidence="3" key="1">
    <citation type="submission" date="2025-08" db="UniProtKB">
        <authorList>
            <consortium name="RefSeq"/>
        </authorList>
    </citation>
    <scope>IDENTIFICATION</scope>
    <source>
        <tissue evidence="3">Blood</tissue>
    </source>
</reference>
<feature type="compositionally biased region" description="Polar residues" evidence="1">
    <location>
        <begin position="171"/>
        <end position="180"/>
    </location>
</feature>
<feature type="region of interest" description="Disordered" evidence="1">
    <location>
        <begin position="366"/>
        <end position="388"/>
    </location>
</feature>
<feature type="compositionally biased region" description="Basic and acidic residues" evidence="1">
    <location>
        <begin position="225"/>
        <end position="242"/>
    </location>
</feature>
<evidence type="ECO:0000313" key="2">
    <source>
        <dbReference type="Proteomes" id="UP001652622"/>
    </source>
</evidence>
<evidence type="ECO:0000313" key="3">
    <source>
        <dbReference type="RefSeq" id="XP_060540115.1"/>
    </source>
</evidence>